<protein>
    <submittedName>
        <fullName evidence="2">Uncharacterized protein</fullName>
    </submittedName>
</protein>
<sequence>MNLNYIILQFKIIRIYVFVGVSLLWIWISDLFFKIEIYLKIQESLFSPFSH</sequence>
<dbReference type="Proteomes" id="UP000265703">
    <property type="component" value="Unassembled WGS sequence"/>
</dbReference>
<feature type="transmembrane region" description="Helical" evidence="1">
    <location>
        <begin position="12"/>
        <end position="33"/>
    </location>
</feature>
<dbReference type="EMBL" id="QKYT01001005">
    <property type="protein sequence ID" value="RIA80271.1"/>
    <property type="molecule type" value="Genomic_DNA"/>
</dbReference>
<accession>A0A397SC17</accession>
<feature type="non-terminal residue" evidence="2">
    <location>
        <position position="51"/>
    </location>
</feature>
<keyword evidence="1" id="KW-0812">Transmembrane</keyword>
<evidence type="ECO:0000313" key="3">
    <source>
        <dbReference type="Proteomes" id="UP000265703"/>
    </source>
</evidence>
<organism evidence="2 3">
    <name type="scientific">Glomus cerebriforme</name>
    <dbReference type="NCBI Taxonomy" id="658196"/>
    <lineage>
        <taxon>Eukaryota</taxon>
        <taxon>Fungi</taxon>
        <taxon>Fungi incertae sedis</taxon>
        <taxon>Mucoromycota</taxon>
        <taxon>Glomeromycotina</taxon>
        <taxon>Glomeromycetes</taxon>
        <taxon>Glomerales</taxon>
        <taxon>Glomeraceae</taxon>
        <taxon>Glomus</taxon>
    </lineage>
</organism>
<keyword evidence="1" id="KW-0472">Membrane</keyword>
<comment type="caution">
    <text evidence="2">The sequence shown here is derived from an EMBL/GenBank/DDBJ whole genome shotgun (WGS) entry which is preliminary data.</text>
</comment>
<gene>
    <name evidence="2" type="ORF">C1645_792905</name>
</gene>
<dbReference type="AlphaFoldDB" id="A0A397SC17"/>
<keyword evidence="1" id="KW-1133">Transmembrane helix</keyword>
<proteinExistence type="predicted"/>
<evidence type="ECO:0000256" key="1">
    <source>
        <dbReference type="SAM" id="Phobius"/>
    </source>
</evidence>
<keyword evidence="3" id="KW-1185">Reference proteome</keyword>
<reference evidence="2 3" key="1">
    <citation type="submission" date="2018-06" db="EMBL/GenBank/DDBJ databases">
        <title>Comparative genomics reveals the genomic features of Rhizophagus irregularis, R. cerebriforme, R. diaphanum and Gigaspora rosea, and their symbiotic lifestyle signature.</title>
        <authorList>
            <person name="Morin E."/>
            <person name="San Clemente H."/>
            <person name="Chen E.C.H."/>
            <person name="De La Providencia I."/>
            <person name="Hainaut M."/>
            <person name="Kuo A."/>
            <person name="Kohler A."/>
            <person name="Murat C."/>
            <person name="Tang N."/>
            <person name="Roy S."/>
            <person name="Loubradou J."/>
            <person name="Henrissat B."/>
            <person name="Grigoriev I.V."/>
            <person name="Corradi N."/>
            <person name="Roux C."/>
            <person name="Martin F.M."/>
        </authorList>
    </citation>
    <scope>NUCLEOTIDE SEQUENCE [LARGE SCALE GENOMIC DNA]</scope>
    <source>
        <strain evidence="2 3">DAOM 227022</strain>
    </source>
</reference>
<evidence type="ECO:0000313" key="2">
    <source>
        <dbReference type="EMBL" id="RIA80271.1"/>
    </source>
</evidence>
<name>A0A397SC17_9GLOM</name>